<dbReference type="AlphaFoldDB" id="A0AAE3GAZ7"/>
<proteinExistence type="predicted"/>
<evidence type="ECO:0000313" key="1">
    <source>
        <dbReference type="EMBL" id="MCP2164966.1"/>
    </source>
</evidence>
<dbReference type="Proteomes" id="UP001206128">
    <property type="component" value="Unassembled WGS sequence"/>
</dbReference>
<organism evidence="1 2">
    <name type="scientific">Goodfellowiella coeruleoviolacea</name>
    <dbReference type="NCBI Taxonomy" id="334858"/>
    <lineage>
        <taxon>Bacteria</taxon>
        <taxon>Bacillati</taxon>
        <taxon>Actinomycetota</taxon>
        <taxon>Actinomycetes</taxon>
        <taxon>Pseudonocardiales</taxon>
        <taxon>Pseudonocardiaceae</taxon>
        <taxon>Goodfellowiella</taxon>
    </lineage>
</organism>
<sequence length="55" mass="6191">MSEHTEHDPRAKWHALPERINPTEWVSALDDEPVPGAIQAADAEWPIREATTYPG</sequence>
<dbReference type="RefSeq" id="WP_253769332.1">
    <property type="nucleotide sequence ID" value="NZ_JAMTCK010000004.1"/>
</dbReference>
<name>A0AAE3GAZ7_9PSEU</name>
<dbReference type="EMBL" id="JAMTCK010000004">
    <property type="protein sequence ID" value="MCP2164966.1"/>
    <property type="molecule type" value="Genomic_DNA"/>
</dbReference>
<keyword evidence="2" id="KW-1185">Reference proteome</keyword>
<protein>
    <submittedName>
        <fullName evidence="1">Uncharacterized protein</fullName>
    </submittedName>
</protein>
<gene>
    <name evidence="1" type="ORF">LX83_001815</name>
</gene>
<evidence type="ECO:0000313" key="2">
    <source>
        <dbReference type="Proteomes" id="UP001206128"/>
    </source>
</evidence>
<reference evidence="1" key="1">
    <citation type="submission" date="2022-06" db="EMBL/GenBank/DDBJ databases">
        <title>Genomic Encyclopedia of Archaeal and Bacterial Type Strains, Phase II (KMG-II): from individual species to whole genera.</title>
        <authorList>
            <person name="Goeker M."/>
        </authorList>
    </citation>
    <scope>NUCLEOTIDE SEQUENCE</scope>
    <source>
        <strain evidence="1">DSM 43935</strain>
    </source>
</reference>
<accession>A0AAE3GAZ7</accession>
<comment type="caution">
    <text evidence="1">The sequence shown here is derived from an EMBL/GenBank/DDBJ whole genome shotgun (WGS) entry which is preliminary data.</text>
</comment>